<accession>A0A4R5LPL9</accession>
<dbReference type="Pfam" id="PF00593">
    <property type="entry name" value="TonB_dep_Rec_b-barrel"/>
    <property type="match status" value="1"/>
</dbReference>
<evidence type="ECO:0000259" key="14">
    <source>
        <dbReference type="Pfam" id="PF07715"/>
    </source>
</evidence>
<keyword evidence="8 11" id="KW-0472">Membrane</keyword>
<keyword evidence="4 11" id="KW-1134">Transmembrane beta strand</keyword>
<dbReference type="OrthoDB" id="9760620at2"/>
<dbReference type="PANTHER" id="PTHR30069">
    <property type="entry name" value="TONB-DEPENDENT OUTER MEMBRANE RECEPTOR"/>
    <property type="match status" value="1"/>
</dbReference>
<dbReference type="InterPro" id="IPR036942">
    <property type="entry name" value="Beta-barrel_TonB_sf"/>
</dbReference>
<evidence type="ECO:0000256" key="11">
    <source>
        <dbReference type="PROSITE-ProRule" id="PRU01360"/>
    </source>
</evidence>
<keyword evidence="9 15" id="KW-0675">Receptor</keyword>
<keyword evidence="5 11" id="KW-0812">Transmembrane</keyword>
<dbReference type="InterPro" id="IPR012910">
    <property type="entry name" value="Plug_dom"/>
</dbReference>
<evidence type="ECO:0000313" key="16">
    <source>
        <dbReference type="Proteomes" id="UP000295554"/>
    </source>
</evidence>
<dbReference type="PANTHER" id="PTHR30069:SF29">
    <property type="entry name" value="HEMOGLOBIN AND HEMOGLOBIN-HAPTOGLOBIN-BINDING PROTEIN 1-RELATED"/>
    <property type="match status" value="1"/>
</dbReference>
<proteinExistence type="inferred from homology"/>
<dbReference type="GO" id="GO:0015344">
    <property type="term" value="F:siderophore uptake transmembrane transporter activity"/>
    <property type="evidence" value="ECO:0007669"/>
    <property type="project" value="TreeGrafter"/>
</dbReference>
<feature type="domain" description="TonB-dependent receptor-like beta-barrel" evidence="13">
    <location>
        <begin position="161"/>
        <end position="631"/>
    </location>
</feature>
<keyword evidence="16" id="KW-1185">Reference proteome</keyword>
<comment type="caution">
    <text evidence="15">The sequence shown here is derived from an EMBL/GenBank/DDBJ whole genome shotgun (WGS) entry which is preliminary data.</text>
</comment>
<dbReference type="InterPro" id="IPR039426">
    <property type="entry name" value="TonB-dep_rcpt-like"/>
</dbReference>
<dbReference type="InterPro" id="IPR000531">
    <property type="entry name" value="Beta-barrel_TonB"/>
</dbReference>
<protein>
    <submittedName>
        <fullName evidence="15">TonB-dependent receptor</fullName>
    </submittedName>
</protein>
<dbReference type="Gene3D" id="2.40.170.20">
    <property type="entry name" value="TonB-dependent receptor, beta-barrel domain"/>
    <property type="match status" value="1"/>
</dbReference>
<evidence type="ECO:0000256" key="5">
    <source>
        <dbReference type="ARBA" id="ARBA00022692"/>
    </source>
</evidence>
<dbReference type="SUPFAM" id="SSF56935">
    <property type="entry name" value="Porins"/>
    <property type="match status" value="1"/>
</dbReference>
<reference evidence="15 16" key="1">
    <citation type="submission" date="2019-03" db="EMBL/GenBank/DDBJ databases">
        <title>Seongchinamella monodicae gen. nov., sp. nov., a novel member of the Gammaproteobacteria isolated from a tidal mudflat of beach.</title>
        <authorList>
            <person name="Yang H.G."/>
            <person name="Kang J.W."/>
            <person name="Lee S.D."/>
        </authorList>
    </citation>
    <scope>NUCLEOTIDE SEQUENCE [LARGE SCALE GENOMIC DNA]</scope>
    <source>
        <strain evidence="15 16">GH4-78</strain>
    </source>
</reference>
<evidence type="ECO:0000256" key="6">
    <source>
        <dbReference type="ARBA" id="ARBA00022729"/>
    </source>
</evidence>
<dbReference type="AlphaFoldDB" id="A0A4R5LPL9"/>
<evidence type="ECO:0000256" key="2">
    <source>
        <dbReference type="ARBA" id="ARBA00008143"/>
    </source>
</evidence>
<evidence type="ECO:0000313" key="15">
    <source>
        <dbReference type="EMBL" id="TDG12201.1"/>
    </source>
</evidence>
<evidence type="ECO:0000256" key="4">
    <source>
        <dbReference type="ARBA" id="ARBA00022452"/>
    </source>
</evidence>
<gene>
    <name evidence="15" type="ORF">E2F43_16640</name>
</gene>
<dbReference type="Gene3D" id="2.170.130.10">
    <property type="entry name" value="TonB-dependent receptor, plug domain"/>
    <property type="match status" value="1"/>
</dbReference>
<evidence type="ECO:0000256" key="12">
    <source>
        <dbReference type="RuleBase" id="RU003357"/>
    </source>
</evidence>
<dbReference type="InterPro" id="IPR037066">
    <property type="entry name" value="Plug_dom_sf"/>
</dbReference>
<keyword evidence="6" id="KW-0732">Signal</keyword>
<sequence length="668" mass="74469">MLALPSASHANTALEEEILVTATRIPQNAAALPLSWADIDDGALALTGHVHINEAMQRLAGAWISRGNGQESLTALRSPVLTGAGGCGSFFMALDGISLRSPGFCNVNQLFDANTEQAGAIEVINGPATALYGGGALHGVINVLSARPANEHSLAVEAGPNDYYRGKYLYGRSNDKHGVSLRFNGTTDGGYKDSSGYDQQKLSVRYDYQGQQWDISSALNYSNLNQETAGFIQGYKAYEDQDLKQDNPNPEAYRDAWSLLAYSRASRQLNSRHTLVITPYGRNNEMEFLMHFLPWQPVEKNGHSSLGLQTALYSDLGHWSWINGVEGEYTDGWLKEVQAQEFSPNQPAGVHYDYQVDATMAAAFSQATWKHNRLEATAGLRWEYNHYDYDNRTGDGPACDPTATACRFYRPRGREDSFTNLSANIGGSFAYTDNHIAYLRYADGFRAPQVSELYRLQSGQQVADLDSEELRNLEIGLRGTLAATLDYDVAVFQMEKDEVIFQDANRQNVSGARTRHQGVELSIDYRLADNWYLNGVASFARHRYDSRINLIGSSGDIEGNDIDTAPRRFGSARLGWEFKADSVAELEWVYLGRYYLEPDNEHEYDGHSLLNLRISSQLSPHWQGNLRLTNLLDEDYAERADFGFGNYRYFVGQPLGAYLEFVYSRGDG</sequence>
<evidence type="ECO:0000256" key="8">
    <source>
        <dbReference type="ARBA" id="ARBA00023136"/>
    </source>
</evidence>
<comment type="subcellular location">
    <subcellularLocation>
        <location evidence="1 11">Cell outer membrane</location>
        <topology evidence="1 11">Multi-pass membrane protein</topology>
    </subcellularLocation>
</comment>
<feature type="domain" description="TonB-dependent receptor plug" evidence="14">
    <location>
        <begin position="41"/>
        <end position="140"/>
    </location>
</feature>
<dbReference type="PROSITE" id="PS52016">
    <property type="entry name" value="TONB_DEPENDENT_REC_3"/>
    <property type="match status" value="1"/>
</dbReference>
<comment type="similarity">
    <text evidence="2">Belongs to the TonB-dependent receptor family. Hemoglobin/haptoglobin binding protein subfamily.</text>
</comment>
<dbReference type="EMBL" id="SMSE01000004">
    <property type="protein sequence ID" value="TDG12201.1"/>
    <property type="molecule type" value="Genomic_DNA"/>
</dbReference>
<evidence type="ECO:0000259" key="13">
    <source>
        <dbReference type="Pfam" id="PF00593"/>
    </source>
</evidence>
<dbReference type="GO" id="GO:0009279">
    <property type="term" value="C:cell outer membrane"/>
    <property type="evidence" value="ECO:0007669"/>
    <property type="project" value="UniProtKB-SubCell"/>
</dbReference>
<organism evidence="15 16">
    <name type="scientific">Seongchinamella unica</name>
    <dbReference type="NCBI Taxonomy" id="2547392"/>
    <lineage>
        <taxon>Bacteria</taxon>
        <taxon>Pseudomonadati</taxon>
        <taxon>Pseudomonadota</taxon>
        <taxon>Gammaproteobacteria</taxon>
        <taxon>Cellvibrionales</taxon>
        <taxon>Halieaceae</taxon>
        <taxon>Seongchinamella</taxon>
    </lineage>
</organism>
<keyword evidence="7 12" id="KW-0798">TonB box</keyword>
<dbReference type="Proteomes" id="UP000295554">
    <property type="component" value="Unassembled WGS sequence"/>
</dbReference>
<evidence type="ECO:0000256" key="7">
    <source>
        <dbReference type="ARBA" id="ARBA00023077"/>
    </source>
</evidence>
<dbReference type="GO" id="GO:0044718">
    <property type="term" value="P:siderophore transmembrane transport"/>
    <property type="evidence" value="ECO:0007669"/>
    <property type="project" value="TreeGrafter"/>
</dbReference>
<keyword evidence="10 11" id="KW-0998">Cell outer membrane</keyword>
<evidence type="ECO:0000256" key="1">
    <source>
        <dbReference type="ARBA" id="ARBA00004571"/>
    </source>
</evidence>
<dbReference type="Pfam" id="PF07715">
    <property type="entry name" value="Plug"/>
    <property type="match status" value="1"/>
</dbReference>
<evidence type="ECO:0000256" key="3">
    <source>
        <dbReference type="ARBA" id="ARBA00022448"/>
    </source>
</evidence>
<evidence type="ECO:0000256" key="9">
    <source>
        <dbReference type="ARBA" id="ARBA00023170"/>
    </source>
</evidence>
<keyword evidence="3 11" id="KW-0813">Transport</keyword>
<evidence type="ECO:0000256" key="10">
    <source>
        <dbReference type="ARBA" id="ARBA00023237"/>
    </source>
</evidence>
<name>A0A4R5LPL9_9GAMM</name>